<dbReference type="Pfam" id="PF05327">
    <property type="entry name" value="RRN3"/>
    <property type="match status" value="1"/>
</dbReference>
<feature type="compositionally biased region" description="Basic and acidic residues" evidence="2">
    <location>
        <begin position="747"/>
        <end position="761"/>
    </location>
</feature>
<name>A0A6U0BM18_9CHLO</name>
<feature type="region of interest" description="Disordered" evidence="2">
    <location>
        <begin position="624"/>
        <end position="716"/>
    </location>
</feature>
<evidence type="ECO:0000313" key="3">
    <source>
        <dbReference type="EMBL" id="CAD8222275.1"/>
    </source>
</evidence>
<feature type="region of interest" description="Disordered" evidence="2">
    <location>
        <begin position="732"/>
        <end position="761"/>
    </location>
</feature>
<dbReference type="PANTHER" id="PTHR12790:SF0">
    <property type="entry name" value="RNA POLYMERASE I-SPECIFIC TRANSCRIPTION INITIATION FACTOR RRN3-RELATED"/>
    <property type="match status" value="1"/>
</dbReference>
<evidence type="ECO:0008006" key="5">
    <source>
        <dbReference type="Google" id="ProtNLM"/>
    </source>
</evidence>
<feature type="compositionally biased region" description="Polar residues" evidence="2">
    <location>
        <begin position="652"/>
        <end position="661"/>
    </location>
</feature>
<reference evidence="4" key="1">
    <citation type="submission" date="2021-01" db="EMBL/GenBank/DDBJ databases">
        <authorList>
            <person name="Corre E."/>
            <person name="Pelletier E."/>
            <person name="Niang G."/>
            <person name="Scheremetjew M."/>
            <person name="Finn R."/>
            <person name="Kale V."/>
            <person name="Holt S."/>
            <person name="Cochrane G."/>
            <person name="Meng A."/>
            <person name="Brown T."/>
            <person name="Cohen L."/>
        </authorList>
    </citation>
    <scope>NUCLEOTIDE SEQUENCE</scope>
    <source>
        <strain evidence="4">Clade-A-BCC118000</strain>
    </source>
</reference>
<feature type="compositionally biased region" description="Pro residues" evidence="2">
    <location>
        <begin position="1"/>
        <end position="10"/>
    </location>
</feature>
<organism evidence="4">
    <name type="scientific">Ostreococcus sp. 'lucimarinus'</name>
    <dbReference type="NCBI Taxonomy" id="242159"/>
    <lineage>
        <taxon>Eukaryota</taxon>
        <taxon>Viridiplantae</taxon>
        <taxon>Chlorophyta</taxon>
        <taxon>Mamiellophyceae</taxon>
        <taxon>Mamiellales</taxon>
        <taxon>Bathycoccaceae</taxon>
        <taxon>Ostreococcus</taxon>
    </lineage>
</organism>
<sequence>MSRSPPPPDGAAPTRDDVDYDDPDVVYDDATARDALRLFVKRALDEHREGGNRARYYELLDATRGGDEGEDDGAVALMDALGSCVTLIDARAHEQLVDRALVGVDLWRCGEKMREAALRFGTQLVCAQGGAFSGGVVGKLVDSFNDPSGSAWWRDDGDGDGTAMREGEGTIGRVVVGDLTRALGNILRLVPQSERAARKALRAGVPHKTAPKDVQIGFMRATFALVESEDGAGLRDDFLKVVVAHLLEVDVEIKWDDVMSGADRTSADRGAAREEEEDDAIFELDDIEKTIEEQCRAEWEQRPTTSAPLAVDEAADTLDGLMELAVAHIDKRCDGGETDAVRQALIHAFTVTLLPAPRSKFVQFLVFHLCSRDERACRELTELLFTKLTDVSVAGSIRLAAAAYFASFLARAKHLKPEFVCELLRRLVDWCLVHVKQRTTPGSAALSGATEKTKVGMPPPVPQQTLAVFDSACQAAMYVLCYRAEDIMRAEGSSAMTLRSLPLCEVLYSHLRPLSTCLPSVVTEFLHRAVGASMNGFTHVLLKEHMDRIATGRETDVSSNMPLSRQNSMEFTSTQVASTTRNRFPLRMFFPFDPYLLRRSAELLHLSDTYVFWHGSEVDRLIDSDDEDLQLSSDSDDSGDDDDDDDDAMESVSRSSVSDQARSFGVGSLNTRPRKKVFRGLRQPRPLFGRSYQDGSPNSPGGASGPSPSPGSANGFAAMAARFRKVGPDNISPQFGAPLARASGASPRERITAFRVEDEDD</sequence>
<protein>
    <recommendedName>
        <fullName evidence="5">RNA polymerase I-specific transcription initiation factor RRN3</fullName>
    </recommendedName>
</protein>
<feature type="region of interest" description="Disordered" evidence="2">
    <location>
        <begin position="1"/>
        <end position="22"/>
    </location>
</feature>
<dbReference type="GO" id="GO:0001042">
    <property type="term" value="F:RNA polymerase I core binding"/>
    <property type="evidence" value="ECO:0007669"/>
    <property type="project" value="TreeGrafter"/>
</dbReference>
<evidence type="ECO:0000256" key="1">
    <source>
        <dbReference type="ARBA" id="ARBA00010098"/>
    </source>
</evidence>
<accession>A0A6U0BM18</accession>
<dbReference type="PANTHER" id="PTHR12790">
    <property type="entry name" value="TRANSCRIPTION INITIATION FACTOR IA RRN3"/>
    <property type="match status" value="1"/>
</dbReference>
<dbReference type="EMBL" id="HBDX01003468">
    <property type="protein sequence ID" value="CAD8222276.1"/>
    <property type="molecule type" value="Transcribed_RNA"/>
</dbReference>
<proteinExistence type="inferred from homology"/>
<feature type="compositionally biased region" description="Acidic residues" evidence="2">
    <location>
        <begin position="624"/>
        <end position="649"/>
    </location>
</feature>
<dbReference type="InterPro" id="IPR007991">
    <property type="entry name" value="RNA_pol_I_trans_ini_fac_RRN3"/>
</dbReference>
<evidence type="ECO:0000313" key="4">
    <source>
        <dbReference type="EMBL" id="CAD8222276.1"/>
    </source>
</evidence>
<dbReference type="GO" id="GO:0005634">
    <property type="term" value="C:nucleus"/>
    <property type="evidence" value="ECO:0007669"/>
    <property type="project" value="TreeGrafter"/>
</dbReference>
<evidence type="ECO:0000256" key="2">
    <source>
        <dbReference type="SAM" id="MobiDB-lite"/>
    </source>
</evidence>
<gene>
    <name evidence="3" type="ORF">OLUC0939_LOCUS2998</name>
    <name evidence="4" type="ORF">OLUC0939_LOCUS2999</name>
</gene>
<dbReference type="EMBL" id="HBDX01003467">
    <property type="protein sequence ID" value="CAD8222275.1"/>
    <property type="molecule type" value="Transcribed_RNA"/>
</dbReference>
<dbReference type="AlphaFoldDB" id="A0A6U0BM18"/>
<dbReference type="GO" id="GO:0006361">
    <property type="term" value="P:transcription initiation at RNA polymerase I promoter"/>
    <property type="evidence" value="ECO:0007669"/>
    <property type="project" value="InterPro"/>
</dbReference>
<comment type="similarity">
    <text evidence="1">Belongs to the RRN3 family.</text>
</comment>
<dbReference type="GO" id="GO:0001181">
    <property type="term" value="F:RNA polymerase I general transcription initiation factor activity"/>
    <property type="evidence" value="ECO:0007669"/>
    <property type="project" value="InterPro"/>
</dbReference>